<dbReference type="HOGENOM" id="CLU_708071_0_0_1"/>
<dbReference type="AlphaFoldDB" id="G3AF22"/>
<feature type="compositionally biased region" description="Low complexity" evidence="2">
    <location>
        <begin position="237"/>
        <end position="250"/>
    </location>
</feature>
<gene>
    <name evidence="4" type="ORF">SPAPADRAFT_57915</name>
</gene>
<dbReference type="OrthoDB" id="5873279at2759"/>
<evidence type="ECO:0000313" key="4">
    <source>
        <dbReference type="EMBL" id="EGW34826.1"/>
    </source>
</evidence>
<protein>
    <recommendedName>
        <fullName evidence="3">AMP-activated protein kinase glycogen-binding domain-containing protein</fullName>
    </recommendedName>
</protein>
<dbReference type="GO" id="GO:0007165">
    <property type="term" value="P:signal transduction"/>
    <property type="evidence" value="ECO:0007669"/>
    <property type="project" value="TreeGrafter"/>
</dbReference>
<dbReference type="EMBL" id="GL996499">
    <property type="protein sequence ID" value="EGW34826.1"/>
    <property type="molecule type" value="Genomic_DNA"/>
</dbReference>
<dbReference type="eggNOG" id="KOG1616">
    <property type="taxonomic scope" value="Eukaryota"/>
</dbReference>
<feature type="compositionally biased region" description="Polar residues" evidence="2">
    <location>
        <begin position="281"/>
        <end position="304"/>
    </location>
</feature>
<dbReference type="STRING" id="619300.G3AF22"/>
<dbReference type="CDD" id="cd02859">
    <property type="entry name" value="E_set_AMPKbeta_like_N"/>
    <property type="match status" value="1"/>
</dbReference>
<accession>G3AF22</accession>
<evidence type="ECO:0000256" key="1">
    <source>
        <dbReference type="ARBA" id="ARBA00010926"/>
    </source>
</evidence>
<dbReference type="PANTHER" id="PTHR10343">
    <property type="entry name" value="5'-AMP-ACTIVATED PROTEIN KINASE , BETA SUBUNIT"/>
    <property type="match status" value="1"/>
</dbReference>
<dbReference type="FunCoup" id="G3AF22">
    <property type="interactions" value="23"/>
</dbReference>
<dbReference type="Pfam" id="PF16561">
    <property type="entry name" value="AMPK1_CBM"/>
    <property type="match status" value="1"/>
</dbReference>
<keyword evidence="5" id="KW-1185">Reference proteome</keyword>
<dbReference type="SUPFAM" id="SSF81296">
    <property type="entry name" value="E set domains"/>
    <property type="match status" value="1"/>
</dbReference>
<dbReference type="GO" id="GO:0031588">
    <property type="term" value="C:nucleotide-activated protein kinase complex"/>
    <property type="evidence" value="ECO:0007669"/>
    <property type="project" value="TreeGrafter"/>
</dbReference>
<dbReference type="InterPro" id="IPR013783">
    <property type="entry name" value="Ig-like_fold"/>
</dbReference>
<dbReference type="PANTHER" id="PTHR10343:SF84">
    <property type="entry name" value="5'-AMP-ACTIVATED PROTEIN KINASE SUBUNIT BETA-1"/>
    <property type="match status" value="1"/>
</dbReference>
<feature type="region of interest" description="Disordered" evidence="2">
    <location>
        <begin position="191"/>
        <end position="328"/>
    </location>
</feature>
<dbReference type="GO" id="GO:0019901">
    <property type="term" value="F:protein kinase binding"/>
    <property type="evidence" value="ECO:0007669"/>
    <property type="project" value="TreeGrafter"/>
</dbReference>
<feature type="domain" description="AMP-activated protein kinase glycogen-binding" evidence="3">
    <location>
        <begin position="7"/>
        <end position="89"/>
    </location>
</feature>
<dbReference type="GO" id="GO:0005737">
    <property type="term" value="C:cytoplasm"/>
    <property type="evidence" value="ECO:0007669"/>
    <property type="project" value="TreeGrafter"/>
</dbReference>
<organism evidence="5">
    <name type="scientific">Spathaspora passalidarum (strain NRRL Y-27907 / 11-Y1)</name>
    <dbReference type="NCBI Taxonomy" id="619300"/>
    <lineage>
        <taxon>Eukaryota</taxon>
        <taxon>Fungi</taxon>
        <taxon>Dikarya</taxon>
        <taxon>Ascomycota</taxon>
        <taxon>Saccharomycotina</taxon>
        <taxon>Pichiomycetes</taxon>
        <taxon>Debaryomycetaceae</taxon>
        <taxon>Spathaspora</taxon>
    </lineage>
</organism>
<dbReference type="RefSeq" id="XP_007372238.1">
    <property type="nucleotide sequence ID" value="XM_007372176.1"/>
</dbReference>
<comment type="similarity">
    <text evidence="1">Belongs to the 5'-AMP-activated protein kinase beta subunit family.</text>
</comment>
<dbReference type="GeneID" id="18872247"/>
<evidence type="ECO:0000256" key="2">
    <source>
        <dbReference type="SAM" id="MobiDB-lite"/>
    </source>
</evidence>
<evidence type="ECO:0000313" key="5">
    <source>
        <dbReference type="Proteomes" id="UP000000709"/>
    </source>
</evidence>
<dbReference type="Gene3D" id="2.60.40.10">
    <property type="entry name" value="Immunoglobulins"/>
    <property type="match status" value="1"/>
</dbReference>
<dbReference type="InterPro" id="IPR014756">
    <property type="entry name" value="Ig_E-set"/>
</dbReference>
<reference evidence="4 5" key="1">
    <citation type="journal article" date="2011" name="Proc. Natl. Acad. Sci. U.S.A.">
        <title>Comparative genomics of xylose-fermenting fungi for enhanced biofuel production.</title>
        <authorList>
            <person name="Wohlbach D.J."/>
            <person name="Kuo A."/>
            <person name="Sato T.K."/>
            <person name="Potts K.M."/>
            <person name="Salamov A.A."/>
            <person name="LaButti K.M."/>
            <person name="Sun H."/>
            <person name="Clum A."/>
            <person name="Pangilinan J.L."/>
            <person name="Lindquist E.A."/>
            <person name="Lucas S."/>
            <person name="Lapidus A."/>
            <person name="Jin M."/>
            <person name="Gunawan C."/>
            <person name="Balan V."/>
            <person name="Dale B.E."/>
            <person name="Jeffries T.W."/>
            <person name="Zinkel R."/>
            <person name="Barry K.W."/>
            <person name="Grigoriev I.V."/>
            <person name="Gasch A.P."/>
        </authorList>
    </citation>
    <scope>NUCLEOTIDE SEQUENCE [LARGE SCALE GENOMIC DNA]</scope>
    <source>
        <strain evidence="5">NRRL Y-27907 / 11-Y1</strain>
    </source>
</reference>
<name>G3AF22_SPAPN</name>
<dbReference type="InterPro" id="IPR032640">
    <property type="entry name" value="AMPK1_CBM"/>
</dbReference>
<dbReference type="InterPro" id="IPR050827">
    <property type="entry name" value="CRP1_MDG1_kinase"/>
</dbReference>
<dbReference type="KEGG" id="spaa:SPAPADRAFT_57915"/>
<dbReference type="Proteomes" id="UP000000709">
    <property type="component" value="Unassembled WGS sequence"/>
</dbReference>
<feature type="region of interest" description="Disordered" evidence="2">
    <location>
        <begin position="340"/>
        <end position="372"/>
    </location>
</feature>
<dbReference type="GO" id="GO:0005634">
    <property type="term" value="C:nucleus"/>
    <property type="evidence" value="ECO:0007669"/>
    <property type="project" value="TreeGrafter"/>
</dbReference>
<evidence type="ECO:0000259" key="3">
    <source>
        <dbReference type="Pfam" id="PF16561"/>
    </source>
</evidence>
<dbReference type="OMA" id="EYNTAAN"/>
<dbReference type="InParanoid" id="G3AF22"/>
<sequence length="383" mass="42160">MTKYTYTIRWPTVDAHIKSIQITGTFDNWSRSIPAKTDFTQGYSQEIITNEKQNIVFKFVLNDNDWITNDQFKIQYDESGNSNNVIEADELIEVDAPITDATVKSEELNSKDVEEEIVDNKHIAETARDIPQEIAAPEEIEELVEVPDVEDEEPVENIKKEVAAPIEQFEEDTHYSPENEINSSAVLVSEEDPVHVEVPEHSIQSPSKSIITSEDEIISDIDEKSSSPISTQPVHAQQQSLSQVLTSSSSFAAVSLPPSSSEQDYEHLKGEDADAEEDFDTPTNSLGNSSADKQNDEFTLSSNQATTAATAASDKPIKPVLLSQPSESTIEMTKENIMKIPGGYPASPEPKATAAAAAAAASPKKEAGSRRENLISRFKSLFR</sequence>
<feature type="compositionally biased region" description="Basic and acidic residues" evidence="2">
    <location>
        <begin position="363"/>
        <end position="372"/>
    </location>
</feature>
<feature type="compositionally biased region" description="Low complexity" evidence="2">
    <location>
        <begin position="345"/>
        <end position="362"/>
    </location>
</feature>
<proteinExistence type="inferred from homology"/>